<dbReference type="Gene3D" id="3.30.450.90">
    <property type="match status" value="1"/>
</dbReference>
<dbReference type="RefSeq" id="WP_200800359.1">
    <property type="nucleotide sequence ID" value="NZ_FQVU01000008.1"/>
</dbReference>
<evidence type="ECO:0000256" key="1">
    <source>
        <dbReference type="ARBA" id="ARBA00006611"/>
    </source>
</evidence>
<dbReference type="InterPro" id="IPR027417">
    <property type="entry name" value="P-loop_NTPase"/>
</dbReference>
<feature type="domain" description="Bacterial type II secretion system protein E" evidence="2">
    <location>
        <begin position="245"/>
        <end position="259"/>
    </location>
</feature>
<dbReference type="Pfam" id="PF00437">
    <property type="entry name" value="T2SSE"/>
    <property type="match status" value="1"/>
</dbReference>
<dbReference type="InterPro" id="IPR001482">
    <property type="entry name" value="T2SS/T4SS_dom"/>
</dbReference>
<proteinExistence type="inferred from homology"/>
<dbReference type="GO" id="GO:0005524">
    <property type="term" value="F:ATP binding"/>
    <property type="evidence" value="ECO:0007669"/>
    <property type="project" value="InterPro"/>
</dbReference>
<gene>
    <name evidence="3" type="ORF">SAMN05443575_4205</name>
</gene>
<keyword evidence="4" id="KW-1185">Reference proteome</keyword>
<dbReference type="CDD" id="cd01131">
    <property type="entry name" value="PilT"/>
    <property type="match status" value="1"/>
</dbReference>
<dbReference type="STRING" id="1206085.SAMN05443575_4205"/>
<dbReference type="SUPFAM" id="SSF52540">
    <property type="entry name" value="P-loop containing nucleoside triphosphate hydrolases"/>
    <property type="match status" value="1"/>
</dbReference>
<evidence type="ECO:0000259" key="2">
    <source>
        <dbReference type="PROSITE" id="PS00662"/>
    </source>
</evidence>
<sequence length="405" mass="43843">MTTAPWTAYGDASAAAHLPAFADPADALAAPVVTPTWSAPAPSSVDRSDARVSLDAMLTSLVRAGGSDLHLTVGVPPMMRLHGDLNPLPGWAVLDSADTAAIVRCVVDEQQWERFEADLEFDLAYSLPGVSRFRINLFQQRNAYGAVMRSIPHDIKALDELGIPEQIARFADLPRGLVLVTGPTGSGKTTTLAALLDLANRTRRDHIVTIEDPIEFMHQHKRCVVNQRELGVDTHGFADALKHVLRQDPDIILVGEMRDLETVSTALTAAETGHLVLATLHTQSAAQTIDRVIDMFPAHQQQEIRAQLSTALQGIVTQSLAKRPDGSGRTVVCEVMFATAAIRNLIREGKNHQIPSFMQSGGADGMLTFDAHLAERVREGAIGYDQALALCHAPEEFRRLAGRAA</sequence>
<evidence type="ECO:0000313" key="4">
    <source>
        <dbReference type="Proteomes" id="UP000186132"/>
    </source>
</evidence>
<name>A0A1M5UFX5_9ACTN</name>
<dbReference type="Proteomes" id="UP000186132">
    <property type="component" value="Unassembled WGS sequence"/>
</dbReference>
<dbReference type="InterPro" id="IPR003593">
    <property type="entry name" value="AAA+_ATPase"/>
</dbReference>
<dbReference type="PROSITE" id="PS00662">
    <property type="entry name" value="T2SP_E"/>
    <property type="match status" value="1"/>
</dbReference>
<protein>
    <submittedName>
        <fullName evidence="3">Twitching motility protein PilT</fullName>
    </submittedName>
</protein>
<dbReference type="InterPro" id="IPR050921">
    <property type="entry name" value="T4SS_GSP_E_ATPase"/>
</dbReference>
<organism evidence="3 4">
    <name type="scientific">Jatrophihabitans endophyticus</name>
    <dbReference type="NCBI Taxonomy" id="1206085"/>
    <lineage>
        <taxon>Bacteria</taxon>
        <taxon>Bacillati</taxon>
        <taxon>Actinomycetota</taxon>
        <taxon>Actinomycetes</taxon>
        <taxon>Jatrophihabitantales</taxon>
        <taxon>Jatrophihabitantaceae</taxon>
        <taxon>Jatrophihabitans</taxon>
    </lineage>
</organism>
<dbReference type="InterPro" id="IPR006321">
    <property type="entry name" value="PilT/PilU"/>
</dbReference>
<dbReference type="GO" id="GO:0016887">
    <property type="term" value="F:ATP hydrolysis activity"/>
    <property type="evidence" value="ECO:0007669"/>
    <property type="project" value="InterPro"/>
</dbReference>
<accession>A0A1M5UFX5</accession>
<dbReference type="AlphaFoldDB" id="A0A1M5UFX5"/>
<dbReference type="SMART" id="SM00382">
    <property type="entry name" value="AAA"/>
    <property type="match status" value="1"/>
</dbReference>
<dbReference type="PANTHER" id="PTHR30486">
    <property type="entry name" value="TWITCHING MOTILITY PROTEIN PILT"/>
    <property type="match status" value="1"/>
</dbReference>
<comment type="similarity">
    <text evidence="1">Belongs to the GSP E family.</text>
</comment>
<reference evidence="4" key="1">
    <citation type="submission" date="2016-11" db="EMBL/GenBank/DDBJ databases">
        <authorList>
            <person name="Varghese N."/>
            <person name="Submissions S."/>
        </authorList>
    </citation>
    <scope>NUCLEOTIDE SEQUENCE [LARGE SCALE GENOMIC DNA]</scope>
    <source>
        <strain evidence="4">DSM 45627</strain>
    </source>
</reference>
<dbReference type="NCBIfam" id="TIGR01420">
    <property type="entry name" value="pilT_fam"/>
    <property type="match status" value="1"/>
</dbReference>
<dbReference type="Gene3D" id="3.40.50.300">
    <property type="entry name" value="P-loop containing nucleotide triphosphate hydrolases"/>
    <property type="match status" value="1"/>
</dbReference>
<dbReference type="EMBL" id="FQVU01000008">
    <property type="protein sequence ID" value="SHH61841.1"/>
    <property type="molecule type" value="Genomic_DNA"/>
</dbReference>
<evidence type="ECO:0000313" key="3">
    <source>
        <dbReference type="EMBL" id="SHH61841.1"/>
    </source>
</evidence>